<name>A0ABT9IA65_9ACTN</name>
<dbReference type="InterPro" id="IPR009100">
    <property type="entry name" value="AcylCoA_DH/oxidase_NM_dom_sf"/>
</dbReference>
<organism evidence="14 15">
    <name type="scientific">Blastococcus carthaginiensis</name>
    <dbReference type="NCBI Taxonomy" id="3050034"/>
    <lineage>
        <taxon>Bacteria</taxon>
        <taxon>Bacillati</taxon>
        <taxon>Actinomycetota</taxon>
        <taxon>Actinomycetes</taxon>
        <taxon>Geodermatophilales</taxon>
        <taxon>Geodermatophilaceae</taxon>
        <taxon>Blastococcus</taxon>
    </lineage>
</organism>
<evidence type="ECO:0000256" key="5">
    <source>
        <dbReference type="ARBA" id="ARBA00022827"/>
    </source>
</evidence>
<keyword evidence="4 10" id="KW-0285">Flavoprotein</keyword>
<comment type="caution">
    <text evidence="14">The sequence shown here is derived from an EMBL/GenBank/DDBJ whole genome shotgun (WGS) entry which is preliminary data.</text>
</comment>
<comment type="function">
    <text evidence="7">Catalyzes the dehydrogenation at the alpha-beta position of ACP-bound acyl chains. This results in the introduction of a double bond in the lipidic chain, which is further transferred to the epsilon-amino group of lysine residue in the mycobactin core by MbtK.</text>
</comment>
<evidence type="ECO:0000259" key="12">
    <source>
        <dbReference type="Pfam" id="PF02770"/>
    </source>
</evidence>
<dbReference type="Gene3D" id="1.20.140.10">
    <property type="entry name" value="Butyryl-CoA Dehydrogenase, subunit A, domain 3"/>
    <property type="match status" value="1"/>
</dbReference>
<evidence type="ECO:0000256" key="8">
    <source>
        <dbReference type="ARBA" id="ARBA00040394"/>
    </source>
</evidence>
<dbReference type="RefSeq" id="WP_305998831.1">
    <property type="nucleotide sequence ID" value="NZ_JASNFN010000004.1"/>
</dbReference>
<dbReference type="InterPro" id="IPR009075">
    <property type="entry name" value="AcylCo_DH/oxidase_C"/>
</dbReference>
<sequence length="399" mass="43913">MFGFPARGPPEIQDFPEVGVQSALYEAEHESFRAMLRDFLAKEVTPHHDEWERAGVVDRAVWLRAGEQGLLGMDVPEEYGGGGVKDFRYNAILSAEVSRAGASGLGFTLQNDVVAPYLIGLTTDEQKRRWLPGLVSGEIITAIAMTEPGAGSDLQGLRTTARRDGDEWVLNGSKTFITNGINADLVIVVARTDPEAGARGFSLLVVERGMPGFERGRNLDKIGLKAQDTAELFFEDVRVPAANLLGTEGHGFFHLMENLPQERLSIAAGAVASARIVLDLTVRYCKERTAFGKPIGSFQNTRFELAEMHTEVSIAETYLEKAILEHNAGRFTVEDAAMAKWWTTELQKRVVDRCLQLHGGYGYMLEYPVAKAFLDSRIQTIYGGTTEIMKEIVGRSLGV</sequence>
<keyword evidence="5 10" id="KW-0274">FAD</keyword>
<evidence type="ECO:0000313" key="15">
    <source>
        <dbReference type="Proteomes" id="UP001233673"/>
    </source>
</evidence>
<dbReference type="InterPro" id="IPR050741">
    <property type="entry name" value="Acyl-CoA_dehydrogenase"/>
</dbReference>
<dbReference type="PROSITE" id="PS00072">
    <property type="entry name" value="ACYL_COA_DH_1"/>
    <property type="match status" value="1"/>
</dbReference>
<evidence type="ECO:0000256" key="2">
    <source>
        <dbReference type="ARBA" id="ARBA00005102"/>
    </source>
</evidence>
<evidence type="ECO:0000256" key="9">
    <source>
        <dbReference type="ARBA" id="ARBA00042660"/>
    </source>
</evidence>
<dbReference type="InterPro" id="IPR037069">
    <property type="entry name" value="AcylCoA_DH/ox_N_sf"/>
</dbReference>
<evidence type="ECO:0000256" key="6">
    <source>
        <dbReference type="ARBA" id="ARBA00023002"/>
    </source>
</evidence>
<gene>
    <name evidence="14" type="ORF">QOZ88_05715</name>
</gene>
<dbReference type="InterPro" id="IPR046373">
    <property type="entry name" value="Acyl-CoA_Oxase/DH_mid-dom_sf"/>
</dbReference>
<dbReference type="Pfam" id="PF02771">
    <property type="entry name" value="Acyl-CoA_dh_N"/>
    <property type="match status" value="1"/>
</dbReference>
<dbReference type="SUPFAM" id="SSF47203">
    <property type="entry name" value="Acyl-CoA dehydrogenase C-terminal domain-like"/>
    <property type="match status" value="1"/>
</dbReference>
<comment type="similarity">
    <text evidence="3 10">Belongs to the acyl-CoA dehydrogenase family.</text>
</comment>
<dbReference type="Gene3D" id="1.10.540.10">
    <property type="entry name" value="Acyl-CoA dehydrogenase/oxidase, N-terminal domain"/>
    <property type="match status" value="1"/>
</dbReference>
<dbReference type="Gene3D" id="2.40.110.10">
    <property type="entry name" value="Butyryl-CoA Dehydrogenase, subunit A, domain 2"/>
    <property type="match status" value="1"/>
</dbReference>
<dbReference type="InterPro" id="IPR013786">
    <property type="entry name" value="AcylCoA_DH/ox_N"/>
</dbReference>
<dbReference type="Pfam" id="PF02770">
    <property type="entry name" value="Acyl-CoA_dh_M"/>
    <property type="match status" value="1"/>
</dbReference>
<keyword evidence="15" id="KW-1185">Reference proteome</keyword>
<dbReference type="PANTHER" id="PTHR48083:SF20">
    <property type="entry name" value="LONG-CHAIN SPECIFIC ACYL-COA DEHYDROGENASE, MITOCHONDRIAL"/>
    <property type="match status" value="1"/>
</dbReference>
<dbReference type="EMBL" id="JASNFN010000004">
    <property type="protein sequence ID" value="MDP5182127.1"/>
    <property type="molecule type" value="Genomic_DNA"/>
</dbReference>
<evidence type="ECO:0000259" key="11">
    <source>
        <dbReference type="Pfam" id="PF00441"/>
    </source>
</evidence>
<evidence type="ECO:0000256" key="1">
    <source>
        <dbReference type="ARBA" id="ARBA00001974"/>
    </source>
</evidence>
<dbReference type="Pfam" id="PF00441">
    <property type="entry name" value="Acyl-CoA_dh_1"/>
    <property type="match status" value="1"/>
</dbReference>
<reference evidence="15" key="1">
    <citation type="submission" date="2023-05" db="EMBL/GenBank/DDBJ databases">
        <title>Draft genome of Pseudofrankia sp. BMG5.37.</title>
        <authorList>
            <person name="Gtari M."/>
            <person name="Ghodhbane F."/>
            <person name="Sbissi I."/>
        </authorList>
    </citation>
    <scope>NUCLEOTIDE SEQUENCE [LARGE SCALE GENOMIC DNA]</scope>
    <source>
        <strain evidence="15">BMG 814</strain>
    </source>
</reference>
<evidence type="ECO:0000313" key="14">
    <source>
        <dbReference type="EMBL" id="MDP5182127.1"/>
    </source>
</evidence>
<accession>A0ABT9IA65</accession>
<dbReference type="PROSITE" id="PS00073">
    <property type="entry name" value="ACYL_COA_DH_2"/>
    <property type="match status" value="1"/>
</dbReference>
<dbReference type="PANTHER" id="PTHR48083">
    <property type="entry name" value="MEDIUM-CHAIN SPECIFIC ACYL-COA DEHYDROGENASE, MITOCHONDRIAL-RELATED"/>
    <property type="match status" value="1"/>
</dbReference>
<keyword evidence="6 10" id="KW-0560">Oxidoreductase</keyword>
<evidence type="ECO:0000256" key="7">
    <source>
        <dbReference type="ARBA" id="ARBA00037085"/>
    </source>
</evidence>
<dbReference type="InterPro" id="IPR006089">
    <property type="entry name" value="Acyl-CoA_DH_CS"/>
</dbReference>
<evidence type="ECO:0000256" key="10">
    <source>
        <dbReference type="RuleBase" id="RU362125"/>
    </source>
</evidence>
<dbReference type="InterPro" id="IPR006091">
    <property type="entry name" value="Acyl-CoA_Oxase/DH_mid-dom"/>
</dbReference>
<dbReference type="InterPro" id="IPR036250">
    <property type="entry name" value="AcylCo_DH-like_C"/>
</dbReference>
<feature type="domain" description="Acyl-CoA dehydrogenase/oxidase C-terminal" evidence="11">
    <location>
        <begin position="249"/>
        <end position="397"/>
    </location>
</feature>
<comment type="cofactor">
    <cofactor evidence="1 10">
        <name>FAD</name>
        <dbReference type="ChEBI" id="CHEBI:57692"/>
    </cofactor>
</comment>
<evidence type="ECO:0000256" key="3">
    <source>
        <dbReference type="ARBA" id="ARBA00009347"/>
    </source>
</evidence>
<proteinExistence type="inferred from homology"/>
<feature type="domain" description="Acyl-CoA oxidase/dehydrogenase middle" evidence="12">
    <location>
        <begin position="142"/>
        <end position="237"/>
    </location>
</feature>
<protein>
    <recommendedName>
        <fullName evidence="8">Acyl-[acyl-carrier-protein] dehydrogenase MbtN</fullName>
    </recommendedName>
    <alternativeName>
        <fullName evidence="9">Mycobactin synthase protein N</fullName>
    </alternativeName>
</protein>
<comment type="pathway">
    <text evidence="2">Siderophore biosynthesis; mycobactin biosynthesis.</text>
</comment>
<dbReference type="SUPFAM" id="SSF56645">
    <property type="entry name" value="Acyl-CoA dehydrogenase NM domain-like"/>
    <property type="match status" value="1"/>
</dbReference>
<evidence type="ECO:0000256" key="4">
    <source>
        <dbReference type="ARBA" id="ARBA00022630"/>
    </source>
</evidence>
<feature type="domain" description="Acyl-CoA dehydrogenase/oxidase N-terminal" evidence="13">
    <location>
        <begin position="27"/>
        <end position="138"/>
    </location>
</feature>
<evidence type="ECO:0000259" key="13">
    <source>
        <dbReference type="Pfam" id="PF02771"/>
    </source>
</evidence>
<dbReference type="Proteomes" id="UP001233673">
    <property type="component" value="Unassembled WGS sequence"/>
</dbReference>